<evidence type="ECO:0000256" key="4">
    <source>
        <dbReference type="ARBA" id="ARBA00022741"/>
    </source>
</evidence>
<dbReference type="EMBL" id="DS027688">
    <property type="protein sequence ID" value="EAW22171.1"/>
    <property type="molecule type" value="Genomic_DNA"/>
</dbReference>
<dbReference type="RefSeq" id="XP_001264068.1">
    <property type="nucleotide sequence ID" value="XM_001264067.1"/>
</dbReference>
<feature type="domain" description="ABC transporter" evidence="10">
    <location>
        <begin position="1248"/>
        <end position="1494"/>
    </location>
</feature>
<dbReference type="CDD" id="cd03250">
    <property type="entry name" value="ABCC_MRP_domain1"/>
    <property type="match status" value="1"/>
</dbReference>
<dbReference type="CDD" id="cd18604">
    <property type="entry name" value="ABC_6TM_VMR1_D2_like"/>
    <property type="match status" value="1"/>
</dbReference>
<feature type="transmembrane region" description="Helical" evidence="9">
    <location>
        <begin position="441"/>
        <end position="459"/>
    </location>
</feature>
<dbReference type="GO" id="GO:0005524">
    <property type="term" value="F:ATP binding"/>
    <property type="evidence" value="ECO:0007669"/>
    <property type="project" value="UniProtKB-KW"/>
</dbReference>
<feature type="domain" description="ABC transporter" evidence="10">
    <location>
        <begin position="634"/>
        <end position="857"/>
    </location>
</feature>
<feature type="region of interest" description="Disordered" evidence="8">
    <location>
        <begin position="392"/>
        <end position="422"/>
    </location>
</feature>
<dbReference type="OMA" id="AITYWLS"/>
<name>A1D178_NEOFI</name>
<gene>
    <name evidence="12" type="ORF">NFIA_008480</name>
</gene>
<proteinExistence type="predicted"/>
<dbReference type="OrthoDB" id="6500128at2759"/>
<dbReference type="GO" id="GO:0140359">
    <property type="term" value="F:ABC-type transporter activity"/>
    <property type="evidence" value="ECO:0007669"/>
    <property type="project" value="InterPro"/>
</dbReference>
<dbReference type="KEGG" id="nfi:NFIA_008480"/>
<feature type="transmembrane region" description="Helical" evidence="9">
    <location>
        <begin position="188"/>
        <end position="207"/>
    </location>
</feature>
<dbReference type="Proteomes" id="UP000006702">
    <property type="component" value="Unassembled WGS sequence"/>
</dbReference>
<dbReference type="FunFam" id="3.40.50.300:FF:000838">
    <property type="entry name" value="ABC multidrug transporter (Eurofung)"/>
    <property type="match status" value="1"/>
</dbReference>
<dbReference type="InterPro" id="IPR027417">
    <property type="entry name" value="P-loop_NTPase"/>
</dbReference>
<dbReference type="VEuPathDB" id="FungiDB:NFIA_008480"/>
<feature type="compositionally biased region" description="Basic residues" evidence="8">
    <location>
        <begin position="408"/>
        <end position="417"/>
    </location>
</feature>
<dbReference type="InterPro" id="IPR017871">
    <property type="entry name" value="ABC_transporter-like_CS"/>
</dbReference>
<feature type="transmembrane region" description="Helical" evidence="9">
    <location>
        <begin position="1053"/>
        <end position="1081"/>
    </location>
</feature>
<dbReference type="SUPFAM" id="SSF52540">
    <property type="entry name" value="P-loop containing nucleoside triphosphate hydrolases"/>
    <property type="match status" value="2"/>
</dbReference>
<sequence length="1528" mass="169239">MELLPGVSQYIIAPMTSQFVGQGISAFDDSGQVQRALWQYRTQKLSAFVTTGNLHLGAVSASCLAIILSKCLNHAVWVFKKKSRGRMDATSAIPETIVPVPFALAHLAAAMAACGLSFGESHRRGDWKQLIFFSYIVLLAVARLCFQGVIHGIHFYRHLNMMTLVALSLAIVKDLVPMAIVGSTYRPTALASASLACVAAMLVIVLASPRPRPLISDAEFHDAQAKADVSPEETCSLFSYYCSYEWITYVIFRGCQRDLTMDDLPPLPSYDEPLKWLEKIKKQRQKGGKTFRTLCRLLKTEIKGMVCWAATTSIADFFAPFSMLRLLAYLEDPTGAVVHPALWICLLFIGPMMRSFCYQQYIFTATRLLVRVNISLVQEIYHTAMRSYIYDDSVHPHGRPRPQESARHKAHTPKRTSKSNQANVTSLMSSDVDAIYNSRDIFYVATAVPISTTIAMVFLYRMLGWPSLFGVLTLCCLTPLPALASRRVSRIQQSVMRATDVRLARISEYLNSIRTLKFFGWEPAAVASINEIRSVEQRRLWRRSVFAAAISMAGDLLPMMSLLVMFSVVVLFTDRPLRAPVAFTSLSIMETLRSQFVWLSNISRYSAQGAESLRRVDHFFDTAGEIRRHPDGPLELKHATFRRTPIADFCLHDISVSFKHNALNVVAGPTGSGKTSLLLSLLGETVLESGTATCSQDVAYVPQSPWLQNDTIRQNILFYSSFDEARYNTVIEASGLIQDLQQLPASDLTLVGERGTSLSGGQKQRVSLARALYSRSSTLLLDDIFSALDTHTTTLVYEKCFRSGLLADRTVVLVTHLPAALKDADQIIQLNHGRTSVIRTASESSRAHTQSVPDLAEGAEQDAAISGSPPIAEGSSTESEATVNVLPNVRADQSVQTDRIVKEMSATGRVPRTLFLHYMLLFGGISYAIAVLLATVTVQFAYFAITYWLSIWTSAYEKYDHPDSLFYLAVYAAAIISFLLLQITNNLLYQHGSWTAAKKMHRKLVEAVLSAPISWFDQNPIGRAINRFGNDTRSMDTVLIDWLRMSIENGLRFLLRIASIASIMPIFALPAAVVCTIGFFIGEMYTRAQISIKRLCSINYSPIFSHFTDSLAGMTVIRAREGMTGVFQKLLAEKLAVHARSAEAQYNCNRWVSVRSDLCAASVAASAGCVAYFWSGSAGLVGFSLTNAIGLSQTILTLVRTMNELEVELNSFQRISEYAEIEPEEKLSDKERAKADTVPASWPTLGKVEFHSVSARYQPEGPDVLRNVSFVANPGERIGIVGRTGSGKSTLGLSLLRFVNLTSGSITIDGLDISQIRLHRLRTSVTLIPQEPVLFSGDVQSNLDPFGEASETELHSALSACTSIQVHGGPIGEAGTNKPTTRALTLDTPIAANGENFSQGQRQVLSIARAVCRRSKVVLLDEATASVDHETDMHMQKLLRSMFPDSTIIAIAHRLRTIMDYDRVLVMAEGEIIEYIIPLLFLFIMRLFTEANLERNDSPANLIKKQGVFWSMLKNTGEYDELVQMVRE</sequence>
<dbReference type="CDD" id="cd03244">
    <property type="entry name" value="ABCC_MRP_domain2"/>
    <property type="match status" value="1"/>
</dbReference>
<protein>
    <submittedName>
        <fullName evidence="12">Abc transporter</fullName>
    </submittedName>
</protein>
<accession>A1D178</accession>
<evidence type="ECO:0000259" key="11">
    <source>
        <dbReference type="PROSITE" id="PS50929"/>
    </source>
</evidence>
<feature type="transmembrane region" description="Helical" evidence="9">
    <location>
        <begin position="336"/>
        <end position="353"/>
    </location>
</feature>
<keyword evidence="7 9" id="KW-0472">Membrane</keyword>
<feature type="transmembrane region" description="Helical" evidence="9">
    <location>
        <begin position="54"/>
        <end position="79"/>
    </location>
</feature>
<evidence type="ECO:0000256" key="9">
    <source>
        <dbReference type="SAM" id="Phobius"/>
    </source>
</evidence>
<feature type="domain" description="ABC transmembrane type-1" evidence="11">
    <location>
        <begin position="304"/>
        <end position="608"/>
    </location>
</feature>
<keyword evidence="3 9" id="KW-0812">Transmembrane</keyword>
<comment type="subcellular location">
    <subcellularLocation>
        <location evidence="1">Membrane</location>
        <topology evidence="1">Multi-pass membrane protein</topology>
    </subcellularLocation>
</comment>
<dbReference type="SMART" id="SM00382">
    <property type="entry name" value="AAA"/>
    <property type="match status" value="2"/>
</dbReference>
<dbReference type="CDD" id="cd18596">
    <property type="entry name" value="ABC_6TM_VMR1_D1_like"/>
    <property type="match status" value="1"/>
</dbReference>
<dbReference type="FunFam" id="1.20.1560.10:FF:000188">
    <property type="entry name" value="ABC multidrug transporter, putative"/>
    <property type="match status" value="1"/>
</dbReference>
<evidence type="ECO:0000256" key="5">
    <source>
        <dbReference type="ARBA" id="ARBA00022840"/>
    </source>
</evidence>
<feature type="transmembrane region" description="Helical" evidence="9">
    <location>
        <begin position="306"/>
        <end position="330"/>
    </location>
</feature>
<feature type="transmembrane region" description="Helical" evidence="9">
    <location>
        <begin position="100"/>
        <end position="118"/>
    </location>
</feature>
<evidence type="ECO:0000256" key="7">
    <source>
        <dbReference type="ARBA" id="ARBA00023136"/>
    </source>
</evidence>
<dbReference type="GO" id="GO:0016020">
    <property type="term" value="C:membrane"/>
    <property type="evidence" value="ECO:0007669"/>
    <property type="project" value="UniProtKB-SubCell"/>
</dbReference>
<dbReference type="InterPro" id="IPR036640">
    <property type="entry name" value="ABC1_TM_sf"/>
</dbReference>
<evidence type="ECO:0000313" key="13">
    <source>
        <dbReference type="Proteomes" id="UP000006702"/>
    </source>
</evidence>
<dbReference type="eggNOG" id="KOG0054">
    <property type="taxonomic scope" value="Eukaryota"/>
</dbReference>
<dbReference type="InterPro" id="IPR050173">
    <property type="entry name" value="ABC_transporter_C-like"/>
</dbReference>
<evidence type="ECO:0000256" key="2">
    <source>
        <dbReference type="ARBA" id="ARBA00022448"/>
    </source>
</evidence>
<dbReference type="FunFam" id="1.20.1560.10:FF:000190">
    <property type="entry name" value="ABC multidrug transporter, putative"/>
    <property type="match status" value="1"/>
</dbReference>
<dbReference type="SUPFAM" id="SSF90123">
    <property type="entry name" value="ABC transporter transmembrane region"/>
    <property type="match status" value="2"/>
</dbReference>
<keyword evidence="2" id="KW-0813">Transport</keyword>
<evidence type="ECO:0000259" key="10">
    <source>
        <dbReference type="PROSITE" id="PS50893"/>
    </source>
</evidence>
<feature type="transmembrane region" description="Helical" evidence="9">
    <location>
        <begin position="545"/>
        <end position="573"/>
    </location>
</feature>
<evidence type="ECO:0000256" key="8">
    <source>
        <dbReference type="SAM" id="MobiDB-lite"/>
    </source>
</evidence>
<dbReference type="PROSITE" id="PS00211">
    <property type="entry name" value="ABC_TRANSPORTER_1"/>
    <property type="match status" value="2"/>
</dbReference>
<feature type="transmembrane region" description="Helical" evidence="9">
    <location>
        <begin position="918"/>
        <end position="945"/>
    </location>
</feature>
<feature type="transmembrane region" description="Helical" evidence="9">
    <location>
        <begin position="162"/>
        <end position="182"/>
    </location>
</feature>
<keyword evidence="5" id="KW-0067">ATP-binding</keyword>
<evidence type="ECO:0000256" key="3">
    <source>
        <dbReference type="ARBA" id="ARBA00022692"/>
    </source>
</evidence>
<feature type="transmembrane region" description="Helical" evidence="9">
    <location>
        <begin position="130"/>
        <end position="150"/>
    </location>
</feature>
<evidence type="ECO:0000256" key="6">
    <source>
        <dbReference type="ARBA" id="ARBA00022989"/>
    </source>
</evidence>
<evidence type="ECO:0000313" key="12">
    <source>
        <dbReference type="EMBL" id="EAW22171.1"/>
    </source>
</evidence>
<dbReference type="InterPro" id="IPR003439">
    <property type="entry name" value="ABC_transporter-like_ATP-bd"/>
</dbReference>
<dbReference type="GO" id="GO:0016887">
    <property type="term" value="F:ATP hydrolysis activity"/>
    <property type="evidence" value="ECO:0007669"/>
    <property type="project" value="InterPro"/>
</dbReference>
<dbReference type="InterPro" id="IPR003593">
    <property type="entry name" value="AAA+_ATPase"/>
</dbReference>
<dbReference type="Gene3D" id="3.40.50.300">
    <property type="entry name" value="P-loop containing nucleotide triphosphate hydrolases"/>
    <property type="match status" value="2"/>
</dbReference>
<keyword evidence="4" id="KW-0547">Nucleotide-binding</keyword>
<keyword evidence="6 9" id="KW-1133">Transmembrane helix</keyword>
<dbReference type="InterPro" id="IPR011527">
    <property type="entry name" value="ABC1_TM_dom"/>
</dbReference>
<dbReference type="Gene3D" id="1.20.1560.10">
    <property type="entry name" value="ABC transporter type 1, transmembrane domain"/>
    <property type="match status" value="2"/>
</dbReference>
<dbReference type="PANTHER" id="PTHR24223">
    <property type="entry name" value="ATP-BINDING CASSETTE SUB-FAMILY C"/>
    <property type="match status" value="1"/>
</dbReference>
<feature type="transmembrane region" description="Helical" evidence="9">
    <location>
        <begin position="965"/>
        <end position="989"/>
    </location>
</feature>
<feature type="domain" description="ABC transmembrane type-1" evidence="11">
    <location>
        <begin position="929"/>
        <end position="1206"/>
    </location>
</feature>
<dbReference type="FunFam" id="3.40.50.300:FF:002039">
    <property type="entry name" value="ABC multidrug transporter, putative"/>
    <property type="match status" value="1"/>
</dbReference>
<dbReference type="PROSITE" id="PS50929">
    <property type="entry name" value="ABC_TM1F"/>
    <property type="match status" value="2"/>
</dbReference>
<dbReference type="PROSITE" id="PS50893">
    <property type="entry name" value="ABC_TRANSPORTER_2"/>
    <property type="match status" value="2"/>
</dbReference>
<dbReference type="Pfam" id="PF00664">
    <property type="entry name" value="ABC_membrane"/>
    <property type="match status" value="2"/>
</dbReference>
<dbReference type="GeneID" id="4591777"/>
<feature type="transmembrane region" description="Helical" evidence="9">
    <location>
        <begin position="465"/>
        <end position="484"/>
    </location>
</feature>
<evidence type="ECO:0000256" key="1">
    <source>
        <dbReference type="ARBA" id="ARBA00004141"/>
    </source>
</evidence>
<dbReference type="HOGENOM" id="CLU_000604_27_6_1"/>
<organism evidence="12 13">
    <name type="scientific">Neosartorya fischeri (strain ATCC 1020 / DSM 3700 / CBS 544.65 / FGSC A1164 / JCM 1740 / NRRL 181 / WB 181)</name>
    <name type="common">Aspergillus fischerianus</name>
    <dbReference type="NCBI Taxonomy" id="331117"/>
    <lineage>
        <taxon>Eukaryota</taxon>
        <taxon>Fungi</taxon>
        <taxon>Dikarya</taxon>
        <taxon>Ascomycota</taxon>
        <taxon>Pezizomycotina</taxon>
        <taxon>Eurotiomycetes</taxon>
        <taxon>Eurotiomycetidae</taxon>
        <taxon>Eurotiales</taxon>
        <taxon>Aspergillaceae</taxon>
        <taxon>Aspergillus</taxon>
        <taxon>Aspergillus subgen. Fumigati</taxon>
    </lineage>
</organism>
<keyword evidence="13" id="KW-1185">Reference proteome</keyword>
<dbReference type="PANTHER" id="PTHR24223:SF356">
    <property type="entry name" value="ATP-BINDING CASSETTE TRANSPORTER ABC4"/>
    <property type="match status" value="1"/>
</dbReference>
<dbReference type="Pfam" id="PF00005">
    <property type="entry name" value="ABC_tran"/>
    <property type="match status" value="2"/>
</dbReference>
<reference evidence="13" key="1">
    <citation type="journal article" date="2008" name="PLoS Genet.">
        <title>Genomic islands in the pathogenic filamentous fungus Aspergillus fumigatus.</title>
        <authorList>
            <person name="Fedorova N.D."/>
            <person name="Khaldi N."/>
            <person name="Joardar V.S."/>
            <person name="Maiti R."/>
            <person name="Amedeo P."/>
            <person name="Anderson M.J."/>
            <person name="Crabtree J."/>
            <person name="Silva J.C."/>
            <person name="Badger J.H."/>
            <person name="Albarraq A."/>
            <person name="Angiuoli S."/>
            <person name="Bussey H."/>
            <person name="Bowyer P."/>
            <person name="Cotty P.J."/>
            <person name="Dyer P.S."/>
            <person name="Egan A."/>
            <person name="Galens K."/>
            <person name="Fraser-Liggett C.M."/>
            <person name="Haas B.J."/>
            <person name="Inman J.M."/>
            <person name="Kent R."/>
            <person name="Lemieux S."/>
            <person name="Malavazi I."/>
            <person name="Orvis J."/>
            <person name="Roemer T."/>
            <person name="Ronning C.M."/>
            <person name="Sundaram J.P."/>
            <person name="Sutton G."/>
            <person name="Turner G."/>
            <person name="Venter J.C."/>
            <person name="White O.R."/>
            <person name="Whitty B.R."/>
            <person name="Youngman P."/>
            <person name="Wolfe K.H."/>
            <person name="Goldman G.H."/>
            <person name="Wortman J.R."/>
            <person name="Jiang B."/>
            <person name="Denning D.W."/>
            <person name="Nierman W.C."/>
        </authorList>
    </citation>
    <scope>NUCLEOTIDE SEQUENCE [LARGE SCALE GENOMIC DNA]</scope>
    <source>
        <strain evidence="13">ATCC 1020 / DSM 3700 / CBS 544.65 / FGSC A1164 / JCM 1740 / NRRL 181 / WB 181</strain>
    </source>
</reference>